<feature type="non-terminal residue" evidence="2">
    <location>
        <position position="1"/>
    </location>
</feature>
<dbReference type="EMBL" id="KQ982585">
    <property type="protein sequence ID" value="KYQ54289.1"/>
    <property type="molecule type" value="Genomic_DNA"/>
</dbReference>
<organism evidence="2 3">
    <name type="scientific">Mycetomoellerius zeteki</name>
    <dbReference type="NCBI Taxonomy" id="64791"/>
    <lineage>
        <taxon>Eukaryota</taxon>
        <taxon>Metazoa</taxon>
        <taxon>Ecdysozoa</taxon>
        <taxon>Arthropoda</taxon>
        <taxon>Hexapoda</taxon>
        <taxon>Insecta</taxon>
        <taxon>Pterygota</taxon>
        <taxon>Neoptera</taxon>
        <taxon>Endopterygota</taxon>
        <taxon>Hymenoptera</taxon>
        <taxon>Apocrita</taxon>
        <taxon>Aculeata</taxon>
        <taxon>Formicoidea</taxon>
        <taxon>Formicidae</taxon>
        <taxon>Myrmicinae</taxon>
        <taxon>Mycetomoellerius</taxon>
    </lineage>
</organism>
<keyword evidence="3" id="KW-1185">Reference proteome</keyword>
<feature type="region of interest" description="Disordered" evidence="1">
    <location>
        <begin position="199"/>
        <end position="219"/>
    </location>
</feature>
<sequence length="669" mass="74009">VCACVVQRRKKANDRGQGRGAVAARLKKAVERRTTYIIFNTFYLTNIINMIKINLTLVEPGLIIVNSSLAEVALSIMRYDLGVCFGSGALQSLGKAAAPRLCCHCSVSVCPLSPSLSPRPRTSPLALTVAAAGADTAYTGTEGKKIGETRKGANERQGQRAIGGRGKQHRTWYPRVYLRTMRKVFQENRWIAWLHVNREEEEQEEGEEEEEKKTKNGIAGATTGAGVGLPLLLLVVALLDDLTHVTTAAPVILEPLNSVHPVADATTPVYLPPRSSDYLFASRPFRRAIKRASSPNDVGSEDLSILTPSRDNENEEIVVRRGRAKRVAISKRSKLKDQPSPNFIDPWPEAWRRANEHPPQSRKVEPGPSIDERVRPAVQTFTPLLEPVFEFGGSILRPESSLRDILLRESASKITATTTTTAVATRTITRNIVYLGATQHARSTVPEKNDVERVTEDRVEGDKRGKELVLVRNEDNGAVVVGGDSVIEWTTTTVAGPMLSSRSAFSGDDVQVAERVRVRASSERSSSKGEQDDEEQRSTEQFSSVLGWLCRVHVTTYISGIRGRYDALRVVATAAGRLPQNRAKEALRAKSERASSLWKPWLFDYCGVPQVFYGLNDRKGRISKNRYTDLDTRHLAPPRRSPCNTRHPSGHGPHATAFSHYVSLIKKNY</sequence>
<gene>
    <name evidence="2" type="ORF">ALC60_06833</name>
</gene>
<feature type="compositionally biased region" description="Basic and acidic residues" evidence="1">
    <location>
        <begin position="142"/>
        <end position="158"/>
    </location>
</feature>
<feature type="region of interest" description="Disordered" evidence="1">
    <location>
        <begin position="516"/>
        <end position="538"/>
    </location>
</feature>
<dbReference type="AlphaFoldDB" id="A0A151X1L0"/>
<feature type="compositionally biased region" description="Basic and acidic residues" evidence="1">
    <location>
        <begin position="516"/>
        <end position="530"/>
    </location>
</feature>
<evidence type="ECO:0000313" key="2">
    <source>
        <dbReference type="EMBL" id="KYQ54289.1"/>
    </source>
</evidence>
<feature type="region of interest" description="Disordered" evidence="1">
    <location>
        <begin position="633"/>
        <end position="652"/>
    </location>
</feature>
<proteinExistence type="predicted"/>
<reference evidence="2 3" key="1">
    <citation type="submission" date="2015-09" db="EMBL/GenBank/DDBJ databases">
        <title>Trachymyrmex zeteki WGS genome.</title>
        <authorList>
            <person name="Nygaard S."/>
            <person name="Hu H."/>
            <person name="Boomsma J."/>
            <person name="Zhang G."/>
        </authorList>
    </citation>
    <scope>NUCLEOTIDE SEQUENCE [LARGE SCALE GENOMIC DNA]</scope>
    <source>
        <strain evidence="2">Tzet28-1</strain>
        <tissue evidence="2">Whole body</tissue>
    </source>
</reference>
<evidence type="ECO:0000313" key="3">
    <source>
        <dbReference type="Proteomes" id="UP000075809"/>
    </source>
</evidence>
<name>A0A151X1L0_9HYME</name>
<protein>
    <submittedName>
        <fullName evidence="2">Uncharacterized protein</fullName>
    </submittedName>
</protein>
<dbReference type="Proteomes" id="UP000075809">
    <property type="component" value="Unassembled WGS sequence"/>
</dbReference>
<feature type="compositionally biased region" description="Acidic residues" evidence="1">
    <location>
        <begin position="199"/>
        <end position="210"/>
    </location>
</feature>
<accession>A0A151X1L0</accession>
<evidence type="ECO:0000256" key="1">
    <source>
        <dbReference type="SAM" id="MobiDB-lite"/>
    </source>
</evidence>
<feature type="region of interest" description="Disordered" evidence="1">
    <location>
        <begin position="142"/>
        <end position="167"/>
    </location>
</feature>